<proteinExistence type="predicted"/>
<organism evidence="1 2">
    <name type="scientific">Chitinophaga pollutisoli</name>
    <dbReference type="NCBI Taxonomy" id="3133966"/>
    <lineage>
        <taxon>Bacteria</taxon>
        <taxon>Pseudomonadati</taxon>
        <taxon>Bacteroidota</taxon>
        <taxon>Chitinophagia</taxon>
        <taxon>Chitinophagales</taxon>
        <taxon>Chitinophagaceae</taxon>
        <taxon>Chitinophaga</taxon>
    </lineage>
</organism>
<accession>A0ABZ2YIF0</accession>
<reference evidence="2" key="1">
    <citation type="submission" date="2024-03" db="EMBL/GenBank/DDBJ databases">
        <title>Chitinophaga horti sp. nov., isolated from garden soil.</title>
        <authorList>
            <person name="Lee D.S."/>
            <person name="Han D.M."/>
            <person name="Baek J.H."/>
            <person name="Choi D.G."/>
            <person name="Jeon J.H."/>
            <person name="Jeon C.O."/>
        </authorList>
    </citation>
    <scope>NUCLEOTIDE SEQUENCE [LARGE SCALE GENOMIC DNA]</scope>
    <source>
        <strain evidence="2">GPA1</strain>
    </source>
</reference>
<protein>
    <submittedName>
        <fullName evidence="1">Uncharacterized protein</fullName>
    </submittedName>
</protein>
<dbReference type="Proteomes" id="UP001485459">
    <property type="component" value="Chromosome"/>
</dbReference>
<evidence type="ECO:0000313" key="1">
    <source>
        <dbReference type="EMBL" id="WZN39486.1"/>
    </source>
</evidence>
<gene>
    <name evidence="1" type="ORF">WJU16_15900</name>
</gene>
<keyword evidence="2" id="KW-1185">Reference proteome</keyword>
<dbReference type="EMBL" id="CP149822">
    <property type="protein sequence ID" value="WZN39486.1"/>
    <property type="molecule type" value="Genomic_DNA"/>
</dbReference>
<dbReference type="RefSeq" id="WP_341834469.1">
    <property type="nucleotide sequence ID" value="NZ_CP149822.1"/>
</dbReference>
<sequence>MPALGLLGYGKSRQAAYRCLEAVCGVYMRTVWMGGKLEVEVREGGWVEGEDMWHAPVMSYGQLREVLGYMKKGAVMRAFGLMVETGIAREGKAVT</sequence>
<name>A0ABZ2YIF0_9BACT</name>
<evidence type="ECO:0000313" key="2">
    <source>
        <dbReference type="Proteomes" id="UP001485459"/>
    </source>
</evidence>